<dbReference type="InterPro" id="IPR036116">
    <property type="entry name" value="FN3_sf"/>
</dbReference>
<accession>A0A1C5JEY6</accession>
<dbReference type="GO" id="GO:0016798">
    <property type="term" value="F:hydrolase activity, acting on glycosyl bonds"/>
    <property type="evidence" value="ECO:0007669"/>
    <property type="project" value="UniProtKB-KW"/>
</dbReference>
<dbReference type="SUPFAM" id="SSF49265">
    <property type="entry name" value="Fibronectin type III"/>
    <property type="match status" value="1"/>
</dbReference>
<keyword evidence="4" id="KW-1133">Transmembrane helix</keyword>
<dbReference type="EMBL" id="FMDM01000010">
    <property type="protein sequence ID" value="SCG68576.1"/>
    <property type="molecule type" value="Genomic_DNA"/>
</dbReference>
<dbReference type="STRING" id="745366.GA0070213_110121"/>
<gene>
    <name evidence="6" type="ORF">GA0070213_110121</name>
</gene>
<feature type="domain" description="Fibronectin type-III" evidence="5">
    <location>
        <begin position="181"/>
        <end position="273"/>
    </location>
</feature>
<evidence type="ECO:0000256" key="1">
    <source>
        <dbReference type="ARBA" id="ARBA00023295"/>
    </source>
</evidence>
<proteinExistence type="predicted"/>
<evidence type="ECO:0000256" key="2">
    <source>
        <dbReference type="ARBA" id="ARBA00023326"/>
    </source>
</evidence>
<dbReference type="Gene3D" id="2.60.40.10">
    <property type="entry name" value="Immunoglobulins"/>
    <property type="match status" value="1"/>
</dbReference>
<evidence type="ECO:0000256" key="4">
    <source>
        <dbReference type="SAM" id="Phobius"/>
    </source>
</evidence>
<evidence type="ECO:0000256" key="3">
    <source>
        <dbReference type="SAM" id="MobiDB-lite"/>
    </source>
</evidence>
<evidence type="ECO:0000313" key="6">
    <source>
        <dbReference type="EMBL" id="SCG68576.1"/>
    </source>
</evidence>
<keyword evidence="4" id="KW-0472">Membrane</keyword>
<evidence type="ECO:0000259" key="5">
    <source>
        <dbReference type="PROSITE" id="PS50853"/>
    </source>
</evidence>
<feature type="transmembrane region" description="Helical" evidence="4">
    <location>
        <begin position="136"/>
        <end position="159"/>
    </location>
</feature>
<evidence type="ECO:0000313" key="7">
    <source>
        <dbReference type="Proteomes" id="UP000199360"/>
    </source>
</evidence>
<feature type="compositionally biased region" description="Basic and acidic residues" evidence="3">
    <location>
        <begin position="59"/>
        <end position="81"/>
    </location>
</feature>
<feature type="compositionally biased region" description="Low complexity" evidence="3">
    <location>
        <begin position="21"/>
        <end position="49"/>
    </location>
</feature>
<name>A0A1C5JEY6_9ACTN</name>
<keyword evidence="2" id="KW-0119">Carbohydrate metabolism</keyword>
<dbReference type="AlphaFoldDB" id="A0A1C5JEY6"/>
<dbReference type="PROSITE" id="PS50853">
    <property type="entry name" value="FN3"/>
    <property type="match status" value="1"/>
</dbReference>
<reference evidence="7" key="1">
    <citation type="submission" date="2016-06" db="EMBL/GenBank/DDBJ databases">
        <authorList>
            <person name="Varghese N."/>
            <person name="Submissions Spin"/>
        </authorList>
    </citation>
    <scope>NUCLEOTIDE SEQUENCE [LARGE SCALE GENOMIC DNA]</scope>
    <source>
        <strain evidence="7">DSM 45647</strain>
    </source>
</reference>
<dbReference type="SMART" id="SM00060">
    <property type="entry name" value="FN3"/>
    <property type="match status" value="1"/>
</dbReference>
<keyword evidence="1" id="KW-0326">Glycosidase</keyword>
<dbReference type="Proteomes" id="UP000199360">
    <property type="component" value="Unassembled WGS sequence"/>
</dbReference>
<keyword evidence="4" id="KW-0812">Transmembrane</keyword>
<dbReference type="GO" id="GO:0000272">
    <property type="term" value="P:polysaccharide catabolic process"/>
    <property type="evidence" value="ECO:0007669"/>
    <property type="project" value="UniProtKB-KW"/>
</dbReference>
<sequence>MSGPPVAPVSGTPVPPWGLTAPPWSSAAPSQPVAGPAGAEPAGATHAAPGAGGEPWTAEDGHGADRDDRSNRADAPLDERPLPVYDGLLDFPETTRPEPVPYPEQGSWPAVPAAFHQPAAYPVAEEPEPRGRNRTVLALVVGGAVLAVVAAVAGGAVWLNRDAAPPAPAPTAVKPKVTGPPPGDLRLRDDTTTITVTWTDPTDGGVPFVVAGGRAGQKLGVMATVDAGQTRYTVNGLSAKLDYCFTVLAVYSTDTYATSGQVCTDREGGGTPN</sequence>
<dbReference type="InterPro" id="IPR003961">
    <property type="entry name" value="FN3_dom"/>
</dbReference>
<keyword evidence="7" id="KW-1185">Reference proteome</keyword>
<dbReference type="InterPro" id="IPR013783">
    <property type="entry name" value="Ig-like_fold"/>
</dbReference>
<organism evidence="6 7">
    <name type="scientific">Micromonospora humi</name>
    <dbReference type="NCBI Taxonomy" id="745366"/>
    <lineage>
        <taxon>Bacteria</taxon>
        <taxon>Bacillati</taxon>
        <taxon>Actinomycetota</taxon>
        <taxon>Actinomycetes</taxon>
        <taxon>Micromonosporales</taxon>
        <taxon>Micromonosporaceae</taxon>
        <taxon>Micromonospora</taxon>
    </lineage>
</organism>
<keyword evidence="2" id="KW-0624">Polysaccharide degradation</keyword>
<protein>
    <submittedName>
        <fullName evidence="6">Fibronectin type III domain-containing protein</fullName>
    </submittedName>
</protein>
<keyword evidence="1" id="KW-0378">Hydrolase</keyword>
<feature type="region of interest" description="Disordered" evidence="3">
    <location>
        <begin position="1"/>
        <end position="99"/>
    </location>
</feature>